<reference evidence="2 3" key="2">
    <citation type="submission" date="2019-01" db="EMBL/GenBank/DDBJ databases">
        <title>The decoding of complex shrimp genome reveals the adaptation for benthos swimmer, frequently molting mechanism and breeding impact on genome.</title>
        <authorList>
            <person name="Sun Y."/>
            <person name="Gao Y."/>
            <person name="Yu Y."/>
        </authorList>
    </citation>
    <scope>NUCLEOTIDE SEQUENCE [LARGE SCALE GENOMIC DNA]</scope>
    <source>
        <tissue evidence="2">Muscle</tissue>
    </source>
</reference>
<feature type="transmembrane region" description="Helical" evidence="1">
    <location>
        <begin position="34"/>
        <end position="52"/>
    </location>
</feature>
<evidence type="ECO:0000313" key="3">
    <source>
        <dbReference type="Proteomes" id="UP000283509"/>
    </source>
</evidence>
<dbReference type="EMBL" id="QCYY01002721">
    <property type="protein sequence ID" value="ROT68083.1"/>
    <property type="molecule type" value="Genomic_DNA"/>
</dbReference>
<feature type="transmembrane region" description="Helical" evidence="1">
    <location>
        <begin position="92"/>
        <end position="112"/>
    </location>
</feature>
<organism evidence="2 3">
    <name type="scientific">Penaeus vannamei</name>
    <name type="common">Whiteleg shrimp</name>
    <name type="synonym">Litopenaeus vannamei</name>
    <dbReference type="NCBI Taxonomy" id="6689"/>
    <lineage>
        <taxon>Eukaryota</taxon>
        <taxon>Metazoa</taxon>
        <taxon>Ecdysozoa</taxon>
        <taxon>Arthropoda</taxon>
        <taxon>Crustacea</taxon>
        <taxon>Multicrustacea</taxon>
        <taxon>Malacostraca</taxon>
        <taxon>Eumalacostraca</taxon>
        <taxon>Eucarida</taxon>
        <taxon>Decapoda</taxon>
        <taxon>Dendrobranchiata</taxon>
        <taxon>Penaeoidea</taxon>
        <taxon>Penaeidae</taxon>
        <taxon>Penaeus</taxon>
    </lineage>
</organism>
<keyword evidence="1" id="KW-1133">Transmembrane helix</keyword>
<feature type="transmembrane region" description="Helical" evidence="1">
    <location>
        <begin position="310"/>
        <end position="331"/>
    </location>
</feature>
<protein>
    <submittedName>
        <fullName evidence="2">Uncharacterized protein</fullName>
    </submittedName>
</protein>
<feature type="transmembrane region" description="Helical" evidence="1">
    <location>
        <begin position="246"/>
        <end position="266"/>
    </location>
</feature>
<keyword evidence="3" id="KW-1185">Reference proteome</keyword>
<evidence type="ECO:0000313" key="2">
    <source>
        <dbReference type="EMBL" id="ROT68083.1"/>
    </source>
</evidence>
<proteinExistence type="predicted"/>
<keyword evidence="1" id="KW-0812">Transmembrane</keyword>
<name>A0A423SVA0_PENVA</name>
<sequence>MFHLFFPVLLSLLPSFLRIFPLSSLCHHPFLSPVSRFSFCLFSSFFRLVFFLSPCFHPFFLHVFTPVSSCSLLFFLPSVLSSPCSHPFLSPMFHFTCVFFLFFLFVSFLRSFFLPSIRSFSSMFHLFLFLSLLFFLPSFFLPLSIRFLSYIVSSHVFFLFLISPSYLPVSVVLSSPLFHRSVLHVSPGISSLCSFLLSSSFFLRSFFPLFHPFFLHVSRVLFLFSSLLSSFVLSFHSCSAFVPGPFFLHVFTCSLLFSSLLSSFVLSSPCSIHSFSMFHVFSSCSLLFFLPSFFLPLVPSILSPCFTCSLPVLFSSFSYPSFLPFFSYPLFVPIHSFIHVSRVLFLFSSLLLPLFHPIFPPCFHNSESEFVSDTGSDTEDKTEEDWDWSAALERYRSTRDYDQLAKDIARDIDSYLSSPHLKSMSASLNEEQRDIKYM</sequence>
<feature type="transmembrane region" description="Helical" evidence="1">
    <location>
        <begin position="147"/>
        <end position="173"/>
    </location>
</feature>
<feature type="transmembrane region" description="Helical" evidence="1">
    <location>
        <begin position="337"/>
        <end position="355"/>
    </location>
</feature>
<feature type="transmembrane region" description="Helical" evidence="1">
    <location>
        <begin position="213"/>
        <end position="234"/>
    </location>
</feature>
<dbReference type="Proteomes" id="UP000283509">
    <property type="component" value="Unassembled WGS sequence"/>
</dbReference>
<feature type="transmembrane region" description="Helical" evidence="1">
    <location>
        <begin position="185"/>
        <end position="207"/>
    </location>
</feature>
<evidence type="ECO:0000256" key="1">
    <source>
        <dbReference type="SAM" id="Phobius"/>
    </source>
</evidence>
<feature type="transmembrane region" description="Helical" evidence="1">
    <location>
        <begin position="124"/>
        <end position="141"/>
    </location>
</feature>
<accession>A0A423SVA0</accession>
<reference evidence="2 3" key="1">
    <citation type="submission" date="2018-04" db="EMBL/GenBank/DDBJ databases">
        <authorList>
            <person name="Zhang X."/>
            <person name="Yuan J."/>
            <person name="Li F."/>
            <person name="Xiang J."/>
        </authorList>
    </citation>
    <scope>NUCLEOTIDE SEQUENCE [LARGE SCALE GENOMIC DNA]</scope>
    <source>
        <tissue evidence="2">Muscle</tissue>
    </source>
</reference>
<keyword evidence="1" id="KW-0472">Membrane</keyword>
<comment type="caution">
    <text evidence="2">The sequence shown here is derived from an EMBL/GenBank/DDBJ whole genome shotgun (WGS) entry which is preliminary data.</text>
</comment>
<feature type="transmembrane region" description="Helical" evidence="1">
    <location>
        <begin position="278"/>
        <end position="298"/>
    </location>
</feature>
<gene>
    <name evidence="2" type="ORF">C7M84_013798</name>
</gene>
<dbReference type="AlphaFoldDB" id="A0A423SVA0"/>